<proteinExistence type="predicted"/>
<gene>
    <name evidence="1" type="ORF">Tci_920921</name>
</gene>
<protein>
    <submittedName>
        <fullName evidence="1">Uncharacterized protein</fullName>
    </submittedName>
</protein>
<organism evidence="1">
    <name type="scientific">Tanacetum cinerariifolium</name>
    <name type="common">Dalmatian daisy</name>
    <name type="synonym">Chrysanthemum cinerariifolium</name>
    <dbReference type="NCBI Taxonomy" id="118510"/>
    <lineage>
        <taxon>Eukaryota</taxon>
        <taxon>Viridiplantae</taxon>
        <taxon>Streptophyta</taxon>
        <taxon>Embryophyta</taxon>
        <taxon>Tracheophyta</taxon>
        <taxon>Spermatophyta</taxon>
        <taxon>Magnoliopsida</taxon>
        <taxon>eudicotyledons</taxon>
        <taxon>Gunneridae</taxon>
        <taxon>Pentapetalae</taxon>
        <taxon>asterids</taxon>
        <taxon>campanulids</taxon>
        <taxon>Asterales</taxon>
        <taxon>Asteraceae</taxon>
        <taxon>Asteroideae</taxon>
        <taxon>Anthemideae</taxon>
        <taxon>Anthemidinae</taxon>
        <taxon>Tanacetum</taxon>
    </lineage>
</organism>
<name>A0A699WMK1_TANCI</name>
<feature type="non-terminal residue" evidence="1">
    <location>
        <position position="94"/>
    </location>
</feature>
<dbReference type="EMBL" id="BKCJ011733179">
    <property type="protein sequence ID" value="GFD48952.1"/>
    <property type="molecule type" value="Genomic_DNA"/>
</dbReference>
<dbReference type="AlphaFoldDB" id="A0A699WMK1"/>
<accession>A0A699WMK1</accession>
<comment type="caution">
    <text evidence="1">The sequence shown here is derived from an EMBL/GenBank/DDBJ whole genome shotgun (WGS) entry which is preliminary data.</text>
</comment>
<evidence type="ECO:0000313" key="1">
    <source>
        <dbReference type="EMBL" id="GFD48952.1"/>
    </source>
</evidence>
<reference evidence="1" key="1">
    <citation type="journal article" date="2019" name="Sci. Rep.">
        <title>Draft genome of Tanacetum cinerariifolium, the natural source of mosquito coil.</title>
        <authorList>
            <person name="Yamashiro T."/>
            <person name="Shiraishi A."/>
            <person name="Satake H."/>
            <person name="Nakayama K."/>
        </authorList>
    </citation>
    <scope>NUCLEOTIDE SEQUENCE</scope>
</reference>
<sequence length="94" mass="10352">MAVVKMGFKPMLAVVESKSESEEAEADDKADAKIQLEGILEEGVHGMYEHIPEIPLQRIEDIEAGQTDQHAKNLIANGERSSLLEHVAAIERTN</sequence>